<dbReference type="InterPro" id="IPR013083">
    <property type="entry name" value="Znf_RING/FYVE/PHD"/>
</dbReference>
<evidence type="ECO:0000313" key="7">
    <source>
        <dbReference type="EMBL" id="CAE0118079.1"/>
    </source>
</evidence>
<feature type="domain" description="Zinc finger RING-H2-type" evidence="6">
    <location>
        <begin position="36"/>
        <end position="89"/>
    </location>
</feature>
<keyword evidence="4" id="KW-0833">Ubl conjugation pathway</keyword>
<dbReference type="Gene3D" id="3.30.40.10">
    <property type="entry name" value="Zinc/RING finger domain, C3HC4 (zinc finger)"/>
    <property type="match status" value="1"/>
</dbReference>
<evidence type="ECO:0000256" key="2">
    <source>
        <dbReference type="ARBA" id="ARBA00022723"/>
    </source>
</evidence>
<dbReference type="AlphaFoldDB" id="A0A7S3F145"/>
<accession>A0A7S3F145</accession>
<name>A0A7S3F145_9EUKA</name>
<dbReference type="EMBL" id="HBHX01033783">
    <property type="protein sequence ID" value="CAE0118079.1"/>
    <property type="molecule type" value="Transcribed_RNA"/>
</dbReference>
<keyword evidence="3" id="KW-0863">Zinc-finger</keyword>
<dbReference type="Pfam" id="PF12678">
    <property type="entry name" value="zf-rbx1"/>
    <property type="match status" value="1"/>
</dbReference>
<organism evidence="7">
    <name type="scientific">Haptolina ericina</name>
    <dbReference type="NCBI Taxonomy" id="156174"/>
    <lineage>
        <taxon>Eukaryota</taxon>
        <taxon>Haptista</taxon>
        <taxon>Haptophyta</taxon>
        <taxon>Prymnesiophyceae</taxon>
        <taxon>Prymnesiales</taxon>
        <taxon>Prymnesiaceae</taxon>
        <taxon>Haptolina</taxon>
    </lineage>
</organism>
<dbReference type="SUPFAM" id="SSF57850">
    <property type="entry name" value="RING/U-box"/>
    <property type="match status" value="1"/>
</dbReference>
<keyword evidence="5" id="KW-0862">Zinc</keyword>
<evidence type="ECO:0000259" key="6">
    <source>
        <dbReference type="Pfam" id="PF12678"/>
    </source>
</evidence>
<evidence type="ECO:0000256" key="3">
    <source>
        <dbReference type="ARBA" id="ARBA00022771"/>
    </source>
</evidence>
<gene>
    <name evidence="7" type="ORF">HERI1096_LOCUS18778</name>
</gene>
<proteinExistence type="predicted"/>
<keyword evidence="2" id="KW-0479">Metal-binding</keyword>
<evidence type="ECO:0000256" key="1">
    <source>
        <dbReference type="ARBA" id="ARBA00004906"/>
    </source>
</evidence>
<sequence>MGLKRAAQLDENFESLKRPKEIVSSARSNHVPNGGECPICRSLLIQKCIQCTAAGSSQTPCVLSFGGCGCVFHHHCVGSWLYKSYVCPVHETPWQPSAPRLCPGLCGVVEGVPRQAS</sequence>
<evidence type="ECO:0000256" key="4">
    <source>
        <dbReference type="ARBA" id="ARBA00022786"/>
    </source>
</evidence>
<protein>
    <recommendedName>
        <fullName evidence="6">Zinc finger RING-H2-type domain-containing protein</fullName>
    </recommendedName>
</protein>
<dbReference type="GO" id="GO:0008270">
    <property type="term" value="F:zinc ion binding"/>
    <property type="evidence" value="ECO:0007669"/>
    <property type="project" value="UniProtKB-KW"/>
</dbReference>
<evidence type="ECO:0000256" key="5">
    <source>
        <dbReference type="ARBA" id="ARBA00022833"/>
    </source>
</evidence>
<comment type="pathway">
    <text evidence="1">Protein modification; protein ubiquitination.</text>
</comment>
<dbReference type="InterPro" id="IPR024766">
    <property type="entry name" value="Znf_RING_H2"/>
</dbReference>
<reference evidence="7" key="1">
    <citation type="submission" date="2021-01" db="EMBL/GenBank/DDBJ databases">
        <authorList>
            <person name="Corre E."/>
            <person name="Pelletier E."/>
            <person name="Niang G."/>
            <person name="Scheremetjew M."/>
            <person name="Finn R."/>
            <person name="Kale V."/>
            <person name="Holt S."/>
            <person name="Cochrane G."/>
            <person name="Meng A."/>
            <person name="Brown T."/>
            <person name="Cohen L."/>
        </authorList>
    </citation>
    <scope>NUCLEOTIDE SEQUENCE</scope>
    <source>
        <strain evidence="7">CCMP281</strain>
    </source>
</reference>